<gene>
    <name evidence="2" type="ORF">SAMN04488524_0406</name>
</gene>
<protein>
    <submittedName>
        <fullName evidence="2">Uncharacterized protein</fullName>
    </submittedName>
</protein>
<keyword evidence="3" id="KW-1185">Reference proteome</keyword>
<keyword evidence="1" id="KW-1133">Transmembrane helix</keyword>
<feature type="transmembrane region" description="Helical" evidence="1">
    <location>
        <begin position="6"/>
        <end position="25"/>
    </location>
</feature>
<reference evidence="3" key="1">
    <citation type="submission" date="2017-04" db="EMBL/GenBank/DDBJ databases">
        <authorList>
            <person name="Varghese N."/>
            <person name="Submissions S."/>
        </authorList>
    </citation>
    <scope>NUCLEOTIDE SEQUENCE [LARGE SCALE GENOMIC DNA]</scope>
    <source>
        <strain evidence="3">DSM 12126</strain>
    </source>
</reference>
<proteinExistence type="predicted"/>
<dbReference type="RefSeq" id="WP_084236750.1">
    <property type="nucleotide sequence ID" value="NZ_FWXT01000001.1"/>
</dbReference>
<organism evidence="2 3">
    <name type="scientific">Pedobacter africanus</name>
    <dbReference type="NCBI Taxonomy" id="151894"/>
    <lineage>
        <taxon>Bacteria</taxon>
        <taxon>Pseudomonadati</taxon>
        <taxon>Bacteroidota</taxon>
        <taxon>Sphingobacteriia</taxon>
        <taxon>Sphingobacteriales</taxon>
        <taxon>Sphingobacteriaceae</taxon>
        <taxon>Pedobacter</taxon>
    </lineage>
</organism>
<evidence type="ECO:0000313" key="2">
    <source>
        <dbReference type="EMBL" id="SMC43859.1"/>
    </source>
</evidence>
<dbReference type="STRING" id="151894.SAMN04488524_0406"/>
<accession>A0A1W1Z5X9</accession>
<evidence type="ECO:0000313" key="3">
    <source>
        <dbReference type="Proteomes" id="UP000192756"/>
    </source>
</evidence>
<dbReference type="OrthoDB" id="673785at2"/>
<dbReference type="EMBL" id="FWXT01000001">
    <property type="protein sequence ID" value="SMC43859.1"/>
    <property type="molecule type" value="Genomic_DNA"/>
</dbReference>
<keyword evidence="1" id="KW-0472">Membrane</keyword>
<evidence type="ECO:0000256" key="1">
    <source>
        <dbReference type="SAM" id="Phobius"/>
    </source>
</evidence>
<keyword evidence="1" id="KW-0812">Transmembrane</keyword>
<dbReference type="Proteomes" id="UP000192756">
    <property type="component" value="Unassembled WGS sequence"/>
</dbReference>
<dbReference type="AlphaFoldDB" id="A0A1W1Z5X9"/>
<sequence>MKNLYITLSLVISLSIAAVVTLYYIQPKPQKNGFKRGHRYAVQKLDALELNFGSWYITWQGESRIYLSNYRALLALFSCDYNLQDSVYGRLSFADGSRLRRDALKAQIVRKLNPGEDVFKTDGFVNLDESTGRMVYTYYYRNAFVYLDTGFNVLSTGRLIDTNSVAKIELGTYKAGSNKTILTMAKPALVVNKKGYVDGGYFYNHTALAADNESPDDFNRHEVFDVYRLDTGQYSYSLYVPRHPKMQLTDFAVRGNLLIALFDRYLVSYQLTGKEVRQAR</sequence>
<name>A0A1W1Z5X9_9SPHI</name>